<evidence type="ECO:0000256" key="4">
    <source>
        <dbReference type="ARBA" id="ARBA00022692"/>
    </source>
</evidence>
<dbReference type="PANTHER" id="PTHR33406">
    <property type="entry name" value="MEMBRANE PROTEIN MJ1562-RELATED"/>
    <property type="match status" value="1"/>
</dbReference>
<evidence type="ECO:0000313" key="10">
    <source>
        <dbReference type="EMBL" id="WLV24956.1"/>
    </source>
</evidence>
<dbReference type="InterPro" id="IPR004869">
    <property type="entry name" value="MMPL_dom"/>
</dbReference>
<dbReference type="Gene3D" id="1.20.1640.10">
    <property type="entry name" value="Multidrug efflux transporter AcrB transmembrane domain"/>
    <property type="match status" value="2"/>
</dbReference>
<feature type="transmembrane region" description="Helical" evidence="8">
    <location>
        <begin position="233"/>
        <end position="255"/>
    </location>
</feature>
<feature type="domain" description="Membrane transport protein MMPL" evidence="9">
    <location>
        <begin position="45"/>
        <end position="364"/>
    </location>
</feature>
<feature type="transmembrane region" description="Helical" evidence="8">
    <location>
        <begin position="681"/>
        <end position="700"/>
    </location>
</feature>
<feature type="transmembrane region" description="Helical" evidence="8">
    <location>
        <begin position="182"/>
        <end position="200"/>
    </location>
</feature>
<feature type="transmembrane region" description="Helical" evidence="8">
    <location>
        <begin position="311"/>
        <end position="333"/>
    </location>
</feature>
<feature type="region of interest" description="Disordered" evidence="7">
    <location>
        <begin position="499"/>
        <end position="540"/>
    </location>
</feature>
<evidence type="ECO:0000313" key="11">
    <source>
        <dbReference type="Proteomes" id="UP001180087"/>
    </source>
</evidence>
<comment type="similarity">
    <text evidence="2">Belongs to the resistance-nodulation-cell division (RND) (TC 2.A.6) family. MmpL subfamily.</text>
</comment>
<organism evidence="10 11">
    <name type="scientific">Aciduricibacillus chroicocephali</name>
    <dbReference type="NCBI Taxonomy" id="3054939"/>
    <lineage>
        <taxon>Bacteria</taxon>
        <taxon>Bacillati</taxon>
        <taxon>Bacillota</taxon>
        <taxon>Bacilli</taxon>
        <taxon>Bacillales</taxon>
        <taxon>Bacillaceae</taxon>
        <taxon>Aciduricibacillus</taxon>
    </lineage>
</organism>
<dbReference type="InterPro" id="IPR050545">
    <property type="entry name" value="Mycobact_MmpL"/>
</dbReference>
<feature type="compositionally biased region" description="Polar residues" evidence="7">
    <location>
        <begin position="499"/>
        <end position="513"/>
    </location>
</feature>
<feature type="transmembrane region" description="Helical" evidence="8">
    <location>
        <begin position="365"/>
        <end position="384"/>
    </location>
</feature>
<evidence type="ECO:0000259" key="9">
    <source>
        <dbReference type="Pfam" id="PF03176"/>
    </source>
</evidence>
<name>A0ABY9KW14_9BACI</name>
<proteinExistence type="inferred from homology"/>
<keyword evidence="5 8" id="KW-1133">Transmembrane helix</keyword>
<feature type="transmembrane region" description="Helical" evidence="8">
    <location>
        <begin position="740"/>
        <end position="762"/>
    </location>
</feature>
<reference evidence="10" key="1">
    <citation type="submission" date="2023-06" db="EMBL/GenBank/DDBJ databases">
        <title>A Treasure from Seagulls: Isolation and Description of Aciduricobacillus qingdaonensis gen. nov., sp. nov., a Rare Obligately Uric Acid-utilizing Member in the Family Bacillaceae.</title>
        <authorList>
            <person name="Liu W."/>
            <person name="Wang B."/>
        </authorList>
    </citation>
    <scope>NUCLEOTIDE SEQUENCE</scope>
    <source>
        <strain evidence="10">44XB</strain>
    </source>
</reference>
<feature type="compositionally biased region" description="Low complexity" evidence="7">
    <location>
        <begin position="515"/>
        <end position="540"/>
    </location>
</feature>
<evidence type="ECO:0000256" key="8">
    <source>
        <dbReference type="SAM" id="Phobius"/>
    </source>
</evidence>
<keyword evidence="4 8" id="KW-0812">Transmembrane</keyword>
<evidence type="ECO:0000256" key="3">
    <source>
        <dbReference type="ARBA" id="ARBA00022475"/>
    </source>
</evidence>
<evidence type="ECO:0000256" key="7">
    <source>
        <dbReference type="SAM" id="MobiDB-lite"/>
    </source>
</evidence>
<feature type="transmembrane region" description="Helical" evidence="8">
    <location>
        <begin position="7"/>
        <end position="26"/>
    </location>
</feature>
<keyword evidence="11" id="KW-1185">Reference proteome</keyword>
<feature type="transmembrane region" description="Helical" evidence="8">
    <location>
        <begin position="283"/>
        <end position="305"/>
    </location>
</feature>
<feature type="transmembrane region" description="Helical" evidence="8">
    <location>
        <begin position="207"/>
        <end position="227"/>
    </location>
</feature>
<keyword evidence="3" id="KW-1003">Cell membrane</keyword>
<feature type="domain" description="Membrane transport protein MMPL" evidence="9">
    <location>
        <begin position="516"/>
        <end position="849"/>
    </location>
</feature>
<feature type="transmembrane region" description="Helical" evidence="8">
    <location>
        <begin position="783"/>
        <end position="802"/>
    </location>
</feature>
<evidence type="ECO:0000256" key="6">
    <source>
        <dbReference type="ARBA" id="ARBA00023136"/>
    </source>
</evidence>
<dbReference type="Proteomes" id="UP001180087">
    <property type="component" value="Chromosome"/>
</dbReference>
<comment type="subcellular location">
    <subcellularLocation>
        <location evidence="1">Cell membrane</location>
        <topology evidence="1">Multi-pass membrane protein</topology>
    </subcellularLocation>
</comment>
<dbReference type="SUPFAM" id="SSF82866">
    <property type="entry name" value="Multidrug efflux transporter AcrB transmembrane domain"/>
    <property type="match status" value="2"/>
</dbReference>
<evidence type="ECO:0000256" key="1">
    <source>
        <dbReference type="ARBA" id="ARBA00004651"/>
    </source>
</evidence>
<dbReference type="RefSeq" id="WP_348028509.1">
    <property type="nucleotide sequence ID" value="NZ_CP129113.1"/>
</dbReference>
<feature type="transmembrane region" description="Helical" evidence="8">
    <location>
        <begin position="808"/>
        <end position="832"/>
    </location>
</feature>
<accession>A0ABY9KW14</accession>
<gene>
    <name evidence="10" type="ORF">QR721_01580</name>
</gene>
<dbReference type="Pfam" id="PF03176">
    <property type="entry name" value="MMPL"/>
    <property type="match status" value="2"/>
</dbReference>
<keyword evidence="6 8" id="KW-0472">Membrane</keyword>
<dbReference type="PANTHER" id="PTHR33406:SF6">
    <property type="entry name" value="MEMBRANE PROTEIN YDGH-RELATED"/>
    <property type="match status" value="1"/>
</dbReference>
<dbReference type="EMBL" id="CP129113">
    <property type="protein sequence ID" value="WLV24956.1"/>
    <property type="molecule type" value="Genomic_DNA"/>
</dbReference>
<evidence type="ECO:0000256" key="5">
    <source>
        <dbReference type="ARBA" id="ARBA00022989"/>
    </source>
</evidence>
<sequence>MRQVIRFRWFFAVLWIALAAGLFLLAPNLQDLVRDKGNIQVPEEYNSQQADKLLEKISGDKSEDTASAVLVFNDKNKLGNGEKKDIKRIIDKLEKNKDKLGVSDILDYTKDQQIADQTVSKDGKTVLVPFNVSLKNQDIGETREKIENEVKDAKVDHYLTGQQYIEQDIILNSEEGLKKTELITVGLILVILFIVFRSFVAPFIPLLTVGVSYLAAQSVVAILANTVNFPLSTFTQIFMVAVMFGIGTDYCILIINRFKEELGKHDNAKEAVLTTYRSTGKTFMFAGLAVLIGFSAIGLSTFSLYQSAVAVAVGVAVMLLAILTLVPFFLATLGSKLFWPFHKNVAHKESGIWGTMGKYAWKRPMVAILIVAVITIPFLLTYSGSKSYNSLDEIGNSYPSVKGFNLIADSFGAGQIMPMTVVLQTKDHKVSSTKDYQDIDQITNELSKIKGVHSVRSATRPAGKIIDDFRLKNQAKKLAEGLDKSGEGLNKIQQGLGNASGQLQQAGPSQEQRVQMEQMQQAQAAQQASGTQGGQAAQMQQAQMQQAQTQMEQLGQLQKGLGESANGLGEIGKGLDQTQAYLEEISKNADPSYVYIPEDAIKDKGFKQGTEMYLSNDKKITKFEVILDYNPYSKSAMNLVGKVKDRVDTTKKGTVFADSKTKIGGVSSMNHDLQQISDEDYSRTAVLMIAGIFIILVILLKSLVMPLYLIGSLLLTYFTSMAIGEVIFTDIMDYSGMTWAIPFFAFVMLVALGIDYSIFLMGRFNETRTGDIMNTFLQSMKDMGTVVISAAVILGGTFAAMLPSGVLSLLQIATVVITGLFLYALIILPLFIPVMVRLFGPFNWWPFKRESGKKQTE</sequence>
<evidence type="ECO:0000256" key="2">
    <source>
        <dbReference type="ARBA" id="ARBA00010157"/>
    </source>
</evidence>
<protein>
    <submittedName>
        <fullName evidence="10">MMPL family transporter</fullName>
    </submittedName>
</protein>
<feature type="transmembrane region" description="Helical" evidence="8">
    <location>
        <begin position="707"/>
        <end position="728"/>
    </location>
</feature>